<reference evidence="1" key="1">
    <citation type="submission" date="2022-12" db="EMBL/GenBank/DDBJ databases">
        <title>Chromosome-level genome assembly of the bean flower thrips Megalurothrips usitatus.</title>
        <authorList>
            <person name="Ma L."/>
            <person name="Liu Q."/>
            <person name="Li H."/>
            <person name="Cai W."/>
        </authorList>
    </citation>
    <scope>NUCLEOTIDE SEQUENCE</scope>
    <source>
        <strain evidence="1">Cailab_2022a</strain>
    </source>
</reference>
<evidence type="ECO:0000313" key="2">
    <source>
        <dbReference type="Proteomes" id="UP001075354"/>
    </source>
</evidence>
<proteinExistence type="predicted"/>
<dbReference type="AlphaFoldDB" id="A0AAV7XA62"/>
<comment type="caution">
    <text evidence="1">The sequence shown here is derived from an EMBL/GenBank/DDBJ whole genome shotgun (WGS) entry which is preliminary data.</text>
</comment>
<name>A0AAV7XA62_9NEOP</name>
<evidence type="ECO:0000313" key="1">
    <source>
        <dbReference type="EMBL" id="KAJ1521778.1"/>
    </source>
</evidence>
<dbReference type="Proteomes" id="UP001075354">
    <property type="component" value="Chromosome 13"/>
</dbReference>
<organism evidence="1 2">
    <name type="scientific">Megalurothrips usitatus</name>
    <name type="common">bean blossom thrips</name>
    <dbReference type="NCBI Taxonomy" id="439358"/>
    <lineage>
        <taxon>Eukaryota</taxon>
        <taxon>Metazoa</taxon>
        <taxon>Ecdysozoa</taxon>
        <taxon>Arthropoda</taxon>
        <taxon>Hexapoda</taxon>
        <taxon>Insecta</taxon>
        <taxon>Pterygota</taxon>
        <taxon>Neoptera</taxon>
        <taxon>Paraneoptera</taxon>
        <taxon>Thysanoptera</taxon>
        <taxon>Terebrantia</taxon>
        <taxon>Thripoidea</taxon>
        <taxon>Thripidae</taxon>
        <taxon>Megalurothrips</taxon>
    </lineage>
</organism>
<keyword evidence="2" id="KW-1185">Reference proteome</keyword>
<accession>A0AAV7XA62</accession>
<protein>
    <submittedName>
        <fullName evidence="1">Uncharacterized protein</fullName>
    </submittedName>
</protein>
<dbReference type="EMBL" id="JAPTSV010000013">
    <property type="protein sequence ID" value="KAJ1521778.1"/>
    <property type="molecule type" value="Genomic_DNA"/>
</dbReference>
<sequence length="100" mass="11029">MYYPTHIQTGDAITLLFDRDKTFETNLLSIYGQTGTRLGRSKIDVFTITGGTVTLLHVTLLLDATLRLQPIPSESASISFCSCLFCYATYATSHLTYVPG</sequence>
<gene>
    <name evidence="1" type="ORF">ONE63_003413</name>
</gene>